<dbReference type="SUPFAM" id="SSF63411">
    <property type="entry name" value="LuxS/MPP-like metallohydrolase"/>
    <property type="match status" value="3"/>
</dbReference>
<dbReference type="InterPro" id="IPR036224">
    <property type="entry name" value="GINS_bundle-like_dom_sf"/>
</dbReference>
<dbReference type="OrthoDB" id="5809639at2759"/>
<evidence type="ECO:0000259" key="2">
    <source>
        <dbReference type="Pfam" id="PF00899"/>
    </source>
</evidence>
<dbReference type="Gene3D" id="1.20.58.2050">
    <property type="match status" value="1"/>
</dbReference>
<dbReference type="InterPro" id="IPR035985">
    <property type="entry name" value="Ubiquitin-activating_enz"/>
</dbReference>
<feature type="domain" description="Peptidase M16 C-terminal" evidence="3">
    <location>
        <begin position="179"/>
        <end position="296"/>
    </location>
</feature>
<name>A0A8S9ZKK6_9BILA</name>
<feature type="domain" description="Peptidase M16 C-terminal" evidence="3">
    <location>
        <begin position="790"/>
        <end position="879"/>
    </location>
</feature>
<keyword evidence="1" id="KW-0812">Transmembrane</keyword>
<dbReference type="Gene3D" id="3.40.50.720">
    <property type="entry name" value="NAD(P)-binding Rossmann-like Domain"/>
    <property type="match status" value="1"/>
</dbReference>
<dbReference type="PANTHER" id="PTHR43016:SF16">
    <property type="entry name" value="METALLOPROTEASE, PUTATIVE (AFU_ORTHOLOGUE AFUA_4G07610)-RELATED"/>
    <property type="match status" value="1"/>
</dbReference>
<dbReference type="CDD" id="cd00757">
    <property type="entry name" value="ThiF_MoeB_HesA_family"/>
    <property type="match status" value="1"/>
</dbReference>
<dbReference type="FunFam" id="3.30.830.10:FF:000031">
    <property type="entry name" value="Putative zinc metalloprotease"/>
    <property type="match status" value="1"/>
</dbReference>
<evidence type="ECO:0000313" key="5">
    <source>
        <dbReference type="Proteomes" id="UP000605970"/>
    </source>
</evidence>
<dbReference type="GO" id="GO:0046872">
    <property type="term" value="F:metal ion binding"/>
    <property type="evidence" value="ECO:0007669"/>
    <property type="project" value="InterPro"/>
</dbReference>
<gene>
    <name evidence="4" type="ORF">Mgra_00006649</name>
</gene>
<protein>
    <submittedName>
        <fullName evidence="4">Peptidase_M16_C domain-containing protein</fullName>
    </submittedName>
</protein>
<dbReference type="InterPro" id="IPR007863">
    <property type="entry name" value="Peptidase_M16_C"/>
</dbReference>
<dbReference type="InterPro" id="IPR038437">
    <property type="entry name" value="GINS_Psf3_sf"/>
</dbReference>
<evidence type="ECO:0000313" key="4">
    <source>
        <dbReference type="EMBL" id="KAF7633912.1"/>
    </source>
</evidence>
<comment type="caution">
    <text evidence="4">The sequence shown here is derived from an EMBL/GenBank/DDBJ whole genome shotgun (WGS) entry which is preliminary data.</text>
</comment>
<dbReference type="InterPro" id="IPR011249">
    <property type="entry name" value="Metalloenz_LuxS/M16"/>
</dbReference>
<reference evidence="4" key="1">
    <citation type="journal article" date="2020" name="Ecol. Evol.">
        <title>Genome structure and content of the rice root-knot nematode (Meloidogyne graminicola).</title>
        <authorList>
            <person name="Phan N.T."/>
            <person name="Danchin E.G.J."/>
            <person name="Klopp C."/>
            <person name="Perfus-Barbeoch L."/>
            <person name="Kozlowski D.K."/>
            <person name="Koutsovoulos G.D."/>
            <person name="Lopez-Roques C."/>
            <person name="Bouchez O."/>
            <person name="Zahm M."/>
            <person name="Besnard G."/>
            <person name="Bellafiore S."/>
        </authorList>
    </citation>
    <scope>NUCLEOTIDE SEQUENCE</scope>
    <source>
        <strain evidence="4">VN-18</strain>
    </source>
</reference>
<organism evidence="4 5">
    <name type="scientific">Meloidogyne graminicola</name>
    <dbReference type="NCBI Taxonomy" id="189291"/>
    <lineage>
        <taxon>Eukaryota</taxon>
        <taxon>Metazoa</taxon>
        <taxon>Ecdysozoa</taxon>
        <taxon>Nematoda</taxon>
        <taxon>Chromadorea</taxon>
        <taxon>Rhabditida</taxon>
        <taxon>Tylenchina</taxon>
        <taxon>Tylenchomorpha</taxon>
        <taxon>Tylenchoidea</taxon>
        <taxon>Meloidogynidae</taxon>
        <taxon>Meloidogyninae</taxon>
        <taxon>Meloidogyne</taxon>
    </lineage>
</organism>
<keyword evidence="1" id="KW-1133">Transmembrane helix</keyword>
<sequence length="1653" mass="186975">MMKLFNQIAKINIYKNVDVTVYRSTRSKLRIAIANVPGPMVRGEISFVTETTTDDGLPHTLEHLVFMGSLASGTNAATEQDHTAYSLTTAGSCGFLKTLPVFIDHLLAPLLTDSQYLTEVHHIDGTGADSGVVYSEMQDLEMDMESIVDRRRKELVYPPGSSYAASSGGRLAEIREMCSAARVKNYHKRFYHLDNMFITISGSVDHDDLLNVVAKVEEPNINLIPDKFERPFSSRTPAIRQQSVEVTCPADDETSGLVEISWLGSTGANVYKNRALLILFDYLTSTSAAPLKRDFVQIADPYCSSVDISLLEQTDCEIIASFEDVPTSKLYQIRERFFNKTVADHYKIETFDMERLRYMIDQKMRSFRLKLENSPHSFITDAIIGHQLYGPLDVNAQDDLSQRLQELQILKRIGEEPAKFWHKLFIETFTQDCVCVCGKPSISAVDEMIEKVRHKDIENKRIAKQIEQLGDAGLEKKKQILINAVEENKANKPTAQILNELIVKDMEDFRLIPVFSHIQNDWPVHTTWHEISSDFYEANTLIDTHKIPSDLRKYLMLWAELMFQSGAIINDKKLTYDEVAKEVVRDLVSFSISIGIAGLYTRFATIQLRVDADNYHKLAEWTQIFLKQLILDKQRVLICAKKLANTAAEYKRDGNTMAHFLSTSMIYDKSNVLHSNVSIFDYIGSEKFHQSIAKDLENGREEFIMQRLSKLNDYILSSLVNIHLVGDKDKLPEDRKQGKDWTFLRNQEIPILQQCDSSYGQTWNGLGQVMSISVGGSESAFLLRKAKFEGTWTEPTTMPALLLSQYLCQSEGPLWNAVRGNGLAYDASIYIMPDRNTIALSLYRCSKLTEAYQKVRETVISVLDGELDETQFEAAKRSLVCELVGGQSTIKSTAVSAILAIFRQVNTEFTKNLCAQIWDAKREDVIKNGSDPIRNLFNDAKSVTSIATSPNKMEEVKKLFPKVKIMKLANLQLKCIYSYVIDISIFVTDYIALTICVMNNLLSSTSAHLLDQLPSSSTQQNIVIFQFAINKQNLVSEDYYDLDSILAMKSNVHCIFGSGTPLEVFSLIGQKSPEPITEGRTHQTVIPVWLLSAGIDDICQFKLPNSYNKTSFDIIGAGSNVGNLEATRLVARQRYFYLLGIFLCRYINSIEEKRISMMLLDAFTQRIGLIISLAVDTKIFYDLMHSNCTQCAINDAFAKPRHLLDYTEKNIFCTIQRSERIQLEWIRRELSHSKRRSTKRKFERECDVYFKYLILLQIKKKFSNMTDSTNRPKILEMSAEVVDTNPYSRLMALKRMGIVNNYEHIREKTVVIVGIGGVGSVVAEMLTRCGIGKLIMFDYDNVELANMNRLFYQPHQSGLSKVEAARDTLIHINPDVEFEVHNMNITTIANFELFCQRIKEGGLRKEKKSVDIVLCCVDNFEARIAVNTACNEIGQIWIESGVSENAVSGHIQFIKPGKTACFAIIGKSVFIFLCLPPLIVASNIDEKTLKKDGVCAASLPTTMAIIAGLLVQNALKFLLNFGQVTNFLGYNALVDFFPQQTIRPNPQCEDKHCQRLQKEYLEKKEQIKEEIPDVKNIEIENVVHETNEFGIELIAESSFKHSPSLLGNSSGIRLAYEPGPLNKSEDVKKEETNSRTTKVCSTGMASFVPQILL</sequence>
<feature type="transmembrane region" description="Helical" evidence="1">
    <location>
        <begin position="1462"/>
        <end position="1481"/>
    </location>
</feature>
<dbReference type="SUPFAM" id="SSF69572">
    <property type="entry name" value="Activating enzymes of the ubiquitin-like proteins"/>
    <property type="match status" value="1"/>
</dbReference>
<accession>A0A8S9ZKK6</accession>
<dbReference type="SUPFAM" id="SSF158573">
    <property type="entry name" value="GINS helical bundle-like"/>
    <property type="match status" value="1"/>
</dbReference>
<proteinExistence type="predicted"/>
<dbReference type="FunFam" id="3.40.50.720:FF:000531">
    <property type="entry name" value="NAD/FAD dependent dehydrogenase, putative"/>
    <property type="match status" value="1"/>
</dbReference>
<dbReference type="Gene3D" id="3.30.830.10">
    <property type="entry name" value="Metalloenzyme, LuxS/M16 peptidase-like"/>
    <property type="match status" value="4"/>
</dbReference>
<dbReference type="FunFam" id="3.30.830.10:FF:000015">
    <property type="entry name" value="Putative zinc metalloprotease"/>
    <property type="match status" value="1"/>
</dbReference>
<feature type="transmembrane region" description="Helical" evidence="1">
    <location>
        <begin position="1493"/>
        <end position="1511"/>
    </location>
</feature>
<keyword evidence="1" id="KW-0472">Membrane</keyword>
<dbReference type="PANTHER" id="PTHR43016">
    <property type="entry name" value="PRESEQUENCE PROTEASE"/>
    <property type="match status" value="1"/>
</dbReference>
<dbReference type="Pfam" id="PF05193">
    <property type="entry name" value="Peptidase_M16_C"/>
    <property type="match status" value="2"/>
</dbReference>
<evidence type="ECO:0000259" key="3">
    <source>
        <dbReference type="Pfam" id="PF05193"/>
    </source>
</evidence>
<dbReference type="Proteomes" id="UP000605970">
    <property type="component" value="Unassembled WGS sequence"/>
</dbReference>
<keyword evidence="5" id="KW-1185">Reference proteome</keyword>
<dbReference type="InterPro" id="IPR000594">
    <property type="entry name" value="ThiF_NAD_FAD-bd"/>
</dbReference>
<dbReference type="GO" id="GO:0008641">
    <property type="term" value="F:ubiquitin-like modifier activating enzyme activity"/>
    <property type="evidence" value="ECO:0007669"/>
    <property type="project" value="InterPro"/>
</dbReference>
<feature type="domain" description="THIF-type NAD/FAD binding fold" evidence="2">
    <location>
        <begin position="1287"/>
        <end position="1549"/>
    </location>
</feature>
<dbReference type="EMBL" id="JABEBT010000067">
    <property type="protein sequence ID" value="KAF7633912.1"/>
    <property type="molecule type" value="Genomic_DNA"/>
</dbReference>
<evidence type="ECO:0000256" key="1">
    <source>
        <dbReference type="SAM" id="Phobius"/>
    </source>
</evidence>
<dbReference type="Pfam" id="PF00899">
    <property type="entry name" value="ThiF"/>
    <property type="match status" value="1"/>
</dbReference>